<name>A0A2T0T7I4_9PSEU</name>
<keyword evidence="3" id="KW-0949">S-adenosyl-L-methionine</keyword>
<dbReference type="AlphaFoldDB" id="A0A2T0T7I4"/>
<evidence type="ECO:0000259" key="5">
    <source>
        <dbReference type="Pfam" id="PF13649"/>
    </source>
</evidence>
<comment type="caution">
    <text evidence="6">The sequence shown here is derived from an EMBL/GenBank/DDBJ whole genome shotgun (WGS) entry which is preliminary data.</text>
</comment>
<dbReference type="EMBL" id="PVTF01000005">
    <property type="protein sequence ID" value="PRY41603.1"/>
    <property type="molecule type" value="Genomic_DNA"/>
</dbReference>
<dbReference type="Pfam" id="PF13649">
    <property type="entry name" value="Methyltransf_25"/>
    <property type="match status" value="1"/>
</dbReference>
<dbReference type="InterPro" id="IPR029063">
    <property type="entry name" value="SAM-dependent_MTases_sf"/>
</dbReference>
<dbReference type="PANTHER" id="PTHR43464:SF19">
    <property type="entry name" value="UBIQUINONE BIOSYNTHESIS O-METHYLTRANSFERASE, MITOCHONDRIAL"/>
    <property type="match status" value="1"/>
</dbReference>
<dbReference type="PANTHER" id="PTHR43464">
    <property type="entry name" value="METHYLTRANSFERASE"/>
    <property type="match status" value="1"/>
</dbReference>
<proteinExistence type="predicted"/>
<evidence type="ECO:0000256" key="3">
    <source>
        <dbReference type="ARBA" id="ARBA00022691"/>
    </source>
</evidence>
<evidence type="ECO:0000313" key="7">
    <source>
        <dbReference type="Proteomes" id="UP000239494"/>
    </source>
</evidence>
<dbReference type="SUPFAM" id="SSF53335">
    <property type="entry name" value="S-adenosyl-L-methionine-dependent methyltransferases"/>
    <property type="match status" value="1"/>
</dbReference>
<keyword evidence="2 6" id="KW-0808">Transferase</keyword>
<accession>A0A2T0T7I4</accession>
<keyword evidence="1 6" id="KW-0489">Methyltransferase</keyword>
<dbReference type="CDD" id="cd02440">
    <property type="entry name" value="AdoMet_MTases"/>
    <property type="match status" value="1"/>
</dbReference>
<feature type="domain" description="Methyltransferase" evidence="5">
    <location>
        <begin position="60"/>
        <end position="155"/>
    </location>
</feature>
<dbReference type="GO" id="GO:0008168">
    <property type="term" value="F:methyltransferase activity"/>
    <property type="evidence" value="ECO:0007669"/>
    <property type="project" value="UniProtKB-KW"/>
</dbReference>
<organism evidence="6 7">
    <name type="scientific">Umezawaea tangerina</name>
    <dbReference type="NCBI Taxonomy" id="84725"/>
    <lineage>
        <taxon>Bacteria</taxon>
        <taxon>Bacillati</taxon>
        <taxon>Actinomycetota</taxon>
        <taxon>Actinomycetes</taxon>
        <taxon>Pseudonocardiales</taxon>
        <taxon>Pseudonocardiaceae</taxon>
        <taxon>Umezawaea</taxon>
    </lineage>
</organism>
<dbReference type="Gene3D" id="3.40.50.150">
    <property type="entry name" value="Vaccinia Virus protein VP39"/>
    <property type="match status" value="1"/>
</dbReference>
<evidence type="ECO:0000256" key="4">
    <source>
        <dbReference type="SAM" id="MobiDB-lite"/>
    </source>
</evidence>
<gene>
    <name evidence="6" type="ORF">CLV43_105361</name>
</gene>
<dbReference type="Proteomes" id="UP000239494">
    <property type="component" value="Unassembled WGS sequence"/>
</dbReference>
<evidence type="ECO:0000256" key="2">
    <source>
        <dbReference type="ARBA" id="ARBA00022679"/>
    </source>
</evidence>
<evidence type="ECO:0000313" key="6">
    <source>
        <dbReference type="EMBL" id="PRY41603.1"/>
    </source>
</evidence>
<keyword evidence="7" id="KW-1185">Reference proteome</keyword>
<dbReference type="InterPro" id="IPR041698">
    <property type="entry name" value="Methyltransf_25"/>
</dbReference>
<feature type="region of interest" description="Disordered" evidence="4">
    <location>
        <begin position="1"/>
        <end position="23"/>
    </location>
</feature>
<reference evidence="6 7" key="1">
    <citation type="submission" date="2018-03" db="EMBL/GenBank/DDBJ databases">
        <title>Genomic Encyclopedia of Archaeal and Bacterial Type Strains, Phase II (KMG-II): from individual species to whole genera.</title>
        <authorList>
            <person name="Goeker M."/>
        </authorList>
    </citation>
    <scope>NUCLEOTIDE SEQUENCE [LARGE SCALE GENOMIC DNA]</scope>
    <source>
        <strain evidence="6 7">DSM 44720</strain>
    </source>
</reference>
<dbReference type="GO" id="GO:0032259">
    <property type="term" value="P:methylation"/>
    <property type="evidence" value="ECO:0007669"/>
    <property type="project" value="UniProtKB-KW"/>
</dbReference>
<protein>
    <submittedName>
        <fullName evidence="6">Methyltransferase family protein</fullName>
    </submittedName>
</protein>
<sequence length="231" mass="24332">MTDTSPKRPRGTMPAPAPTDTAKTYWDGFHQSVRTPADWVARPNPLLVDEVSGLQAGTALDLGCGAGGDAIWLAQNGWRVTAVDVSAAVLAKAATAAARAGVGDRIDWQEHDLTRSLPAGTFGLVTAQYLHSPIAGAAEREAVFASAATTVAPGGTFLVISHVGFPTWLSEQPPDYLTDQLVPNSVILDWVRATPGTWTVDVDKVVTRDSTGPAGETGTADDAVLRIRRLH</sequence>
<evidence type="ECO:0000256" key="1">
    <source>
        <dbReference type="ARBA" id="ARBA00022603"/>
    </source>
</evidence>
<dbReference type="RefSeq" id="WP_245886689.1">
    <property type="nucleotide sequence ID" value="NZ_PVTF01000005.1"/>
</dbReference>